<proteinExistence type="predicted"/>
<comment type="caution">
    <text evidence="1">The sequence shown here is derived from an EMBL/GenBank/DDBJ whole genome shotgun (WGS) entry which is preliminary data.</text>
</comment>
<dbReference type="EMBL" id="JRES01000299">
    <property type="protein sequence ID" value="KNC32624.1"/>
    <property type="molecule type" value="Genomic_DNA"/>
</dbReference>
<dbReference type="AlphaFoldDB" id="A0A0L0CMC6"/>
<evidence type="ECO:0000313" key="1">
    <source>
        <dbReference type="EMBL" id="KNC32624.1"/>
    </source>
</evidence>
<gene>
    <name evidence="1" type="ORF">FF38_10476</name>
</gene>
<sequence>MFPLAGNLLDLRKPLQGLKTLVRFPRFFEKGRAKSLSAEERGKISAYKDQNLSNRQIAKKIVVQRKVLAQNQS</sequence>
<accession>A0A0L0CMC6</accession>
<organism evidence="1 2">
    <name type="scientific">Lucilia cuprina</name>
    <name type="common">Green bottle fly</name>
    <name type="synonym">Australian sheep blowfly</name>
    <dbReference type="NCBI Taxonomy" id="7375"/>
    <lineage>
        <taxon>Eukaryota</taxon>
        <taxon>Metazoa</taxon>
        <taxon>Ecdysozoa</taxon>
        <taxon>Arthropoda</taxon>
        <taxon>Hexapoda</taxon>
        <taxon>Insecta</taxon>
        <taxon>Pterygota</taxon>
        <taxon>Neoptera</taxon>
        <taxon>Endopterygota</taxon>
        <taxon>Diptera</taxon>
        <taxon>Brachycera</taxon>
        <taxon>Muscomorpha</taxon>
        <taxon>Oestroidea</taxon>
        <taxon>Calliphoridae</taxon>
        <taxon>Luciliinae</taxon>
        <taxon>Lucilia</taxon>
    </lineage>
</organism>
<keyword evidence="2" id="KW-1185">Reference proteome</keyword>
<protein>
    <submittedName>
        <fullName evidence="1">Uncharacterized protein</fullName>
    </submittedName>
</protein>
<reference evidence="1 2" key="1">
    <citation type="journal article" date="2015" name="Nat. Commun.">
        <title>Lucilia cuprina genome unlocks parasitic fly biology to underpin future interventions.</title>
        <authorList>
            <person name="Anstead C.A."/>
            <person name="Korhonen P.K."/>
            <person name="Young N.D."/>
            <person name="Hall R.S."/>
            <person name="Jex A.R."/>
            <person name="Murali S.C."/>
            <person name="Hughes D.S."/>
            <person name="Lee S.F."/>
            <person name="Perry T."/>
            <person name="Stroehlein A.J."/>
            <person name="Ansell B.R."/>
            <person name="Breugelmans B."/>
            <person name="Hofmann A."/>
            <person name="Qu J."/>
            <person name="Dugan S."/>
            <person name="Lee S.L."/>
            <person name="Chao H."/>
            <person name="Dinh H."/>
            <person name="Han Y."/>
            <person name="Doddapaneni H.V."/>
            <person name="Worley K.C."/>
            <person name="Muzny D.M."/>
            <person name="Ioannidis P."/>
            <person name="Waterhouse R.M."/>
            <person name="Zdobnov E.M."/>
            <person name="James P.J."/>
            <person name="Bagnall N.H."/>
            <person name="Kotze A.C."/>
            <person name="Gibbs R.A."/>
            <person name="Richards S."/>
            <person name="Batterham P."/>
            <person name="Gasser R.B."/>
        </authorList>
    </citation>
    <scope>NUCLEOTIDE SEQUENCE [LARGE SCALE GENOMIC DNA]</scope>
    <source>
        <strain evidence="1 2">LS</strain>
        <tissue evidence="1">Full body</tissue>
    </source>
</reference>
<name>A0A0L0CMC6_LUCCU</name>
<dbReference type="Gene3D" id="1.10.10.60">
    <property type="entry name" value="Homeodomain-like"/>
    <property type="match status" value="1"/>
</dbReference>
<evidence type="ECO:0000313" key="2">
    <source>
        <dbReference type="Proteomes" id="UP000037069"/>
    </source>
</evidence>
<dbReference type="Proteomes" id="UP000037069">
    <property type="component" value="Unassembled WGS sequence"/>
</dbReference>